<dbReference type="GO" id="GO:0043138">
    <property type="term" value="F:3'-5' DNA helicase activity"/>
    <property type="evidence" value="ECO:0007669"/>
    <property type="project" value="UniProtKB-EC"/>
</dbReference>
<keyword evidence="5 12" id="KW-0378">Hydrolase</keyword>
<feature type="domain" description="Helicase C-terminal" evidence="15">
    <location>
        <begin position="651"/>
        <end position="805"/>
    </location>
</feature>
<keyword evidence="3 12" id="KW-0479">Metal-binding</keyword>
<dbReference type="PROSITE" id="PS51192">
    <property type="entry name" value="HELICASE_ATP_BIND_1"/>
    <property type="match status" value="1"/>
</dbReference>
<dbReference type="AlphaFoldDB" id="A0A926WJX5"/>
<evidence type="ECO:0000259" key="14">
    <source>
        <dbReference type="PROSITE" id="PS51192"/>
    </source>
</evidence>
<gene>
    <name evidence="12 16" type="primary">priA</name>
    <name evidence="16" type="ORF">H6G06_13730</name>
</gene>
<evidence type="ECO:0000256" key="7">
    <source>
        <dbReference type="ARBA" id="ARBA00022833"/>
    </source>
</evidence>
<comment type="catalytic activity">
    <reaction evidence="11 12">
        <text>ATP + H2O = ADP + phosphate + H(+)</text>
        <dbReference type="Rhea" id="RHEA:13065"/>
        <dbReference type="ChEBI" id="CHEBI:15377"/>
        <dbReference type="ChEBI" id="CHEBI:15378"/>
        <dbReference type="ChEBI" id="CHEBI:30616"/>
        <dbReference type="ChEBI" id="CHEBI:43474"/>
        <dbReference type="ChEBI" id="CHEBI:456216"/>
        <dbReference type="EC" id="5.6.2.4"/>
    </reaction>
</comment>
<dbReference type="Pfam" id="PF17764">
    <property type="entry name" value="PriA_3primeBD"/>
    <property type="match status" value="1"/>
</dbReference>
<dbReference type="InterPro" id="IPR042115">
    <property type="entry name" value="PriA_3primeBD_sf"/>
</dbReference>
<dbReference type="GO" id="GO:0006310">
    <property type="term" value="P:DNA recombination"/>
    <property type="evidence" value="ECO:0007669"/>
    <property type="project" value="InterPro"/>
</dbReference>
<dbReference type="Pfam" id="PF00271">
    <property type="entry name" value="Helicase_C"/>
    <property type="match status" value="1"/>
</dbReference>
<dbReference type="InterPro" id="IPR001650">
    <property type="entry name" value="Helicase_C-like"/>
</dbReference>
<dbReference type="PANTHER" id="PTHR30580:SF0">
    <property type="entry name" value="PRIMOSOMAL PROTEIN N"/>
    <property type="match status" value="1"/>
</dbReference>
<dbReference type="EMBL" id="JACJQU010000007">
    <property type="protein sequence ID" value="MBD2294508.1"/>
    <property type="molecule type" value="Genomic_DNA"/>
</dbReference>
<organism evidence="16 17">
    <name type="scientific">Anabaena sphaerica FACHB-251</name>
    <dbReference type="NCBI Taxonomy" id="2692883"/>
    <lineage>
        <taxon>Bacteria</taxon>
        <taxon>Bacillati</taxon>
        <taxon>Cyanobacteriota</taxon>
        <taxon>Cyanophyceae</taxon>
        <taxon>Nostocales</taxon>
        <taxon>Nostocaceae</taxon>
        <taxon>Anabaena</taxon>
    </lineage>
</organism>
<keyword evidence="17" id="KW-1185">Reference proteome</keyword>
<reference evidence="17" key="1">
    <citation type="journal article" date="2020" name="ISME J.">
        <title>Comparative genomics reveals insights into cyanobacterial evolution and habitat adaptation.</title>
        <authorList>
            <person name="Chen M.Y."/>
            <person name="Teng W.K."/>
            <person name="Zhao L."/>
            <person name="Hu C.X."/>
            <person name="Zhou Y.K."/>
            <person name="Han B.P."/>
            <person name="Song L.R."/>
            <person name="Shu W.S."/>
        </authorList>
    </citation>
    <scope>NUCLEOTIDE SEQUENCE [LARGE SCALE GENOMIC DNA]</scope>
    <source>
        <strain evidence="17">FACHB-251</strain>
    </source>
</reference>
<dbReference type="GO" id="GO:0006302">
    <property type="term" value="P:double-strand break repair"/>
    <property type="evidence" value="ECO:0007669"/>
    <property type="project" value="InterPro"/>
</dbReference>
<dbReference type="GO" id="GO:0006270">
    <property type="term" value="P:DNA replication initiation"/>
    <property type="evidence" value="ECO:0007669"/>
    <property type="project" value="TreeGrafter"/>
</dbReference>
<dbReference type="Pfam" id="PF00270">
    <property type="entry name" value="DEAD"/>
    <property type="match status" value="1"/>
</dbReference>
<dbReference type="CDD" id="cd17929">
    <property type="entry name" value="DEXHc_priA"/>
    <property type="match status" value="1"/>
</dbReference>
<evidence type="ECO:0000256" key="8">
    <source>
        <dbReference type="ARBA" id="ARBA00022840"/>
    </source>
</evidence>
<evidence type="ECO:0000256" key="1">
    <source>
        <dbReference type="ARBA" id="ARBA00022515"/>
    </source>
</evidence>
<comment type="function">
    <text evidence="12">Initiates the restart of stalled replication forks, which reloads the replicative helicase on sites other than the origin of replication. Recognizes and binds to abandoned replication forks and remodels them to uncover a helicase loading site. Promotes assembly of the primosome at these replication forks.</text>
</comment>
<dbReference type="NCBIfam" id="NF004066">
    <property type="entry name" value="PRK05580.1-3"/>
    <property type="match status" value="1"/>
</dbReference>
<evidence type="ECO:0000256" key="11">
    <source>
        <dbReference type="ARBA" id="ARBA00048988"/>
    </source>
</evidence>
<dbReference type="Pfam" id="PF18319">
    <property type="entry name" value="Zn_ribbon_PriA"/>
    <property type="match status" value="1"/>
</dbReference>
<comment type="subunit">
    <text evidence="12">Component of the replication restart primosome.</text>
</comment>
<dbReference type="GO" id="GO:1990077">
    <property type="term" value="C:primosome complex"/>
    <property type="evidence" value="ECO:0007669"/>
    <property type="project" value="UniProtKB-UniRule"/>
</dbReference>
<feature type="binding site" evidence="12">
    <location>
        <position position="656"/>
    </location>
    <ligand>
        <name>Zn(2+)</name>
        <dbReference type="ChEBI" id="CHEBI:29105"/>
        <label>1</label>
    </ligand>
</feature>
<dbReference type="Gene3D" id="3.40.50.300">
    <property type="entry name" value="P-loop containing nucleotide triphosphate hydrolases"/>
    <property type="match status" value="2"/>
</dbReference>
<keyword evidence="7 12" id="KW-0862">Zinc</keyword>
<evidence type="ECO:0000256" key="10">
    <source>
        <dbReference type="ARBA" id="ARBA00023235"/>
    </source>
</evidence>
<keyword evidence="8 12" id="KW-0067">ATP-binding</keyword>
<evidence type="ECO:0000256" key="12">
    <source>
        <dbReference type="HAMAP-Rule" id="MF_00983"/>
    </source>
</evidence>
<dbReference type="GO" id="GO:0003677">
    <property type="term" value="F:DNA binding"/>
    <property type="evidence" value="ECO:0007669"/>
    <property type="project" value="UniProtKB-UniRule"/>
</dbReference>
<dbReference type="SMART" id="SM00490">
    <property type="entry name" value="HELICc"/>
    <property type="match status" value="1"/>
</dbReference>
<evidence type="ECO:0000256" key="6">
    <source>
        <dbReference type="ARBA" id="ARBA00022806"/>
    </source>
</evidence>
<comment type="catalytic activity">
    <reaction evidence="12">
        <text>Couples ATP hydrolysis with the unwinding of duplex DNA by translocating in the 3'-5' direction.</text>
        <dbReference type="EC" id="5.6.2.4"/>
    </reaction>
</comment>
<feature type="binding site" evidence="12">
    <location>
        <position position="612"/>
    </location>
    <ligand>
        <name>Zn(2+)</name>
        <dbReference type="ChEBI" id="CHEBI:29105"/>
        <label>1</label>
    </ligand>
</feature>
<evidence type="ECO:0000256" key="13">
    <source>
        <dbReference type="SAM" id="MobiDB-lite"/>
    </source>
</evidence>
<keyword evidence="10 12" id="KW-0413">Isomerase</keyword>
<dbReference type="GO" id="GO:0008270">
    <property type="term" value="F:zinc ion binding"/>
    <property type="evidence" value="ECO:0007669"/>
    <property type="project" value="UniProtKB-UniRule"/>
</dbReference>
<dbReference type="Pfam" id="PF18074">
    <property type="entry name" value="PriA_C"/>
    <property type="match status" value="1"/>
</dbReference>
<dbReference type="EC" id="5.6.2.4" evidence="12"/>
<evidence type="ECO:0000313" key="17">
    <source>
        <dbReference type="Proteomes" id="UP000662185"/>
    </source>
</evidence>
<dbReference type="PANTHER" id="PTHR30580">
    <property type="entry name" value="PRIMOSOMAL PROTEIN N"/>
    <property type="match status" value="1"/>
</dbReference>
<keyword evidence="1 12" id="KW-0639">Primosome</keyword>
<dbReference type="InterPro" id="IPR041222">
    <property type="entry name" value="PriA_3primeBD"/>
</dbReference>
<feature type="binding site" evidence="12">
    <location>
        <position position="615"/>
    </location>
    <ligand>
        <name>Zn(2+)</name>
        <dbReference type="ChEBI" id="CHEBI:29105"/>
        <label>1</label>
    </ligand>
</feature>
<feature type="compositionally biased region" description="Basic and acidic residues" evidence="13">
    <location>
        <begin position="468"/>
        <end position="520"/>
    </location>
</feature>
<dbReference type="PROSITE" id="PS51194">
    <property type="entry name" value="HELICASE_CTER"/>
    <property type="match status" value="1"/>
</dbReference>
<protein>
    <recommendedName>
        <fullName evidence="12">Replication restart protein PriA</fullName>
    </recommendedName>
    <alternativeName>
        <fullName evidence="12">ATP-dependent DNA helicase PriA</fullName>
        <ecNumber evidence="12">5.6.2.4</ecNumber>
    </alternativeName>
    <alternativeName>
        <fullName evidence="12">DNA 3'-5' helicase PriA</fullName>
    </alternativeName>
</protein>
<dbReference type="RefSeq" id="WP_190560980.1">
    <property type="nucleotide sequence ID" value="NZ_JACJQU010000007.1"/>
</dbReference>
<evidence type="ECO:0000259" key="15">
    <source>
        <dbReference type="PROSITE" id="PS51194"/>
    </source>
</evidence>
<dbReference type="GO" id="GO:0016787">
    <property type="term" value="F:hydrolase activity"/>
    <property type="evidence" value="ECO:0007669"/>
    <property type="project" value="UniProtKB-KW"/>
</dbReference>
<dbReference type="HAMAP" id="MF_00983">
    <property type="entry name" value="PriA"/>
    <property type="match status" value="1"/>
</dbReference>
<dbReference type="InterPro" id="IPR005259">
    <property type="entry name" value="PriA"/>
</dbReference>
<dbReference type="GO" id="GO:0005524">
    <property type="term" value="F:ATP binding"/>
    <property type="evidence" value="ECO:0007669"/>
    <property type="project" value="UniProtKB-UniRule"/>
</dbReference>
<dbReference type="Proteomes" id="UP000662185">
    <property type="component" value="Unassembled WGS sequence"/>
</dbReference>
<dbReference type="InterPro" id="IPR027417">
    <property type="entry name" value="P-loop_NTPase"/>
</dbReference>
<evidence type="ECO:0000256" key="9">
    <source>
        <dbReference type="ARBA" id="ARBA00023125"/>
    </source>
</evidence>
<keyword evidence="4 12" id="KW-0547">Nucleotide-binding</keyword>
<comment type="similarity">
    <text evidence="12">Belongs to the helicase family. PriA subfamily.</text>
</comment>
<evidence type="ECO:0000256" key="5">
    <source>
        <dbReference type="ARBA" id="ARBA00022801"/>
    </source>
</evidence>
<dbReference type="SUPFAM" id="SSF52540">
    <property type="entry name" value="P-loop containing nucleoside triphosphate hydrolases"/>
    <property type="match status" value="1"/>
</dbReference>
<accession>A0A926WJX5</accession>
<dbReference type="GO" id="GO:0006269">
    <property type="term" value="P:DNA replication, synthesis of primer"/>
    <property type="evidence" value="ECO:0007669"/>
    <property type="project" value="UniProtKB-KW"/>
</dbReference>
<name>A0A926WJX5_9NOST</name>
<dbReference type="InterPro" id="IPR040498">
    <property type="entry name" value="PriA_CRR"/>
</dbReference>
<dbReference type="FunFam" id="3.40.50.300:FF:000489">
    <property type="entry name" value="Primosome assembly protein PriA"/>
    <property type="match status" value="1"/>
</dbReference>
<feature type="region of interest" description="Disordered" evidence="13">
    <location>
        <begin position="463"/>
        <end position="554"/>
    </location>
</feature>
<feature type="binding site" evidence="12">
    <location>
        <position position="659"/>
    </location>
    <ligand>
        <name>Zn(2+)</name>
        <dbReference type="ChEBI" id="CHEBI:29105"/>
        <label>1</label>
    </ligand>
</feature>
<evidence type="ECO:0000256" key="4">
    <source>
        <dbReference type="ARBA" id="ARBA00022741"/>
    </source>
</evidence>
<comment type="caution">
    <text evidence="16">The sequence shown here is derived from an EMBL/GenBank/DDBJ whole genome shotgun (WGS) entry which is preliminary data.</text>
</comment>
<proteinExistence type="inferred from homology"/>
<feature type="binding site" evidence="12">
    <location>
        <position position="643"/>
    </location>
    <ligand>
        <name>Zn(2+)</name>
        <dbReference type="ChEBI" id="CHEBI:29105"/>
        <label>2</label>
    </ligand>
</feature>
<dbReference type="InterPro" id="IPR014001">
    <property type="entry name" value="Helicase_ATP-bd"/>
</dbReference>
<comment type="cofactor">
    <cofactor evidence="12">
        <name>Zn(2+)</name>
        <dbReference type="ChEBI" id="CHEBI:29105"/>
    </cofactor>
    <text evidence="12">Binds 2 zinc ions per subunit.</text>
</comment>
<keyword evidence="6 12" id="KW-0347">Helicase</keyword>
<feature type="binding site" evidence="12">
    <location>
        <position position="624"/>
    </location>
    <ligand>
        <name>Zn(2+)</name>
        <dbReference type="ChEBI" id="CHEBI:29105"/>
        <label>2</label>
    </ligand>
</feature>
<feature type="binding site" evidence="12">
    <location>
        <position position="646"/>
    </location>
    <ligand>
        <name>Zn(2+)</name>
        <dbReference type="ChEBI" id="CHEBI:29105"/>
        <label>2</label>
    </ligand>
</feature>
<dbReference type="SMART" id="SM00487">
    <property type="entry name" value="DEXDc"/>
    <property type="match status" value="1"/>
</dbReference>
<keyword evidence="2 12" id="KW-0235">DNA replication</keyword>
<evidence type="ECO:0000313" key="16">
    <source>
        <dbReference type="EMBL" id="MBD2294508.1"/>
    </source>
</evidence>
<dbReference type="InterPro" id="IPR041236">
    <property type="entry name" value="PriA_C"/>
</dbReference>
<dbReference type="Gene3D" id="3.40.1440.60">
    <property type="entry name" value="PriA, 3(prime) DNA-binding domain"/>
    <property type="match status" value="1"/>
</dbReference>
<sequence length="905" mass="101355">MYIHDVSLSSLVVAEPGESYQSKTNLYRWIEVLVDFPGSSDLFTYKLPEQLEIKPGDILTVPFGTQQVGAIAIRFLSQPPENLAPEKIREVEDVVSRGFFPSTYWELLNRIAAYYYTPLIQVIRVALPPGLLGRSQRRLRLTSLGKDQDVSSNTAIFMSPTAQQVIQLLQKTPTGDYSYYYIQQKVKSAYRGTRELIRLGLAENYLEPPRLNQPKLQKAVTLLDNNYQDLTPRQREIVEVLRRQGGESWQSELLQTCSTSTSTLKALEQKGYIVIEEREILRREQSPLMAGDQAKSLTAAQTNALEAIQSLNGFAQILLHGVTGSGKTEVYLQAIAPLLNQGKSALVLVPEIGLTPQLTDRFRARFGNKVQVYHSALSDGERYDTWRQMFTGEPQVVIGTRSAIFAPLPHLGLIILDEEHDGSFKQDSPIPTYHARTVAQWRAELENCPLILGSATPSLESWVSVKEQGSRGAEEQGSRGAEEQGSRGAEEQRSRGAEEQRSRGAEEQRSRGAEEQRSRGAGEQGSRGVGENNFISSPQSPVPSPQYLSLPERINSRPLPPIEIIDMRRELQAGNRSIFSKSLQEALEELKERKQQGILFIHRRGHSTFVSCRSCGYVLECPNCDVSLAYHHVEEGAPQLLRCHYCNYGRSHPPHCPECSSPYLKFFGSGTQRVAQELNRQFPHLKLIRFDSDTTRNKGAHRNLLSQFANGEADLLVGTQMLTKGLDLPQVTLVGVVAADGLLHLSDYRANERTFQTLTQVAGRAGRGEDPGRVIIQTYTPEHPVIEAVKTHDYQSFCDAELEQRQALNYPPYGRLILLRFSSLDPIQVQNTAQIIATTFSDQEGFEILGPAPASILRVANRYRWQILLKFAPDALPNLPDWREIRALCPTSVSLTIDVDPINIM</sequence>
<keyword evidence="9 12" id="KW-0238">DNA-binding</keyword>
<evidence type="ECO:0000256" key="2">
    <source>
        <dbReference type="ARBA" id="ARBA00022705"/>
    </source>
</evidence>
<evidence type="ECO:0000256" key="3">
    <source>
        <dbReference type="ARBA" id="ARBA00022723"/>
    </source>
</evidence>
<dbReference type="NCBIfam" id="TIGR00595">
    <property type="entry name" value="priA"/>
    <property type="match status" value="2"/>
</dbReference>
<feature type="binding site" evidence="12">
    <location>
        <position position="621"/>
    </location>
    <ligand>
        <name>Zn(2+)</name>
        <dbReference type="ChEBI" id="CHEBI:29105"/>
        <label>2</label>
    </ligand>
</feature>
<feature type="domain" description="Helicase ATP-binding" evidence="14">
    <location>
        <begin position="308"/>
        <end position="475"/>
    </location>
</feature>
<dbReference type="InterPro" id="IPR011545">
    <property type="entry name" value="DEAD/DEAH_box_helicase_dom"/>
</dbReference>
<dbReference type="CDD" id="cd18804">
    <property type="entry name" value="SF2_C_priA"/>
    <property type="match status" value="1"/>
</dbReference>